<protein>
    <submittedName>
        <fullName evidence="1">Uncharacterized protein</fullName>
    </submittedName>
</protein>
<reference evidence="1 2" key="1">
    <citation type="submission" date="2019-07" db="EMBL/GenBank/DDBJ databases">
        <title>WGS assembly of Gossypium mustelinum.</title>
        <authorList>
            <person name="Chen Z.J."/>
            <person name="Sreedasyam A."/>
            <person name="Ando A."/>
            <person name="Song Q."/>
            <person name="De L."/>
            <person name="Hulse-Kemp A."/>
            <person name="Ding M."/>
            <person name="Ye W."/>
            <person name="Kirkbride R."/>
            <person name="Jenkins J."/>
            <person name="Plott C."/>
            <person name="Lovell J."/>
            <person name="Lin Y.-M."/>
            <person name="Vaughn R."/>
            <person name="Liu B."/>
            <person name="Li W."/>
            <person name="Simpson S."/>
            <person name="Scheffler B."/>
            <person name="Saski C."/>
            <person name="Grover C."/>
            <person name="Hu G."/>
            <person name="Conover J."/>
            <person name="Carlson J."/>
            <person name="Shu S."/>
            <person name="Boston L."/>
            <person name="Williams M."/>
            <person name="Peterson D."/>
            <person name="Mcgee K."/>
            <person name="Jones D."/>
            <person name="Wendel J."/>
            <person name="Stelly D."/>
            <person name="Grimwood J."/>
            <person name="Schmutz J."/>
        </authorList>
    </citation>
    <scope>NUCLEOTIDE SEQUENCE [LARGE SCALE GENOMIC DNA]</scope>
    <source>
        <strain evidence="1">1408120.09</strain>
    </source>
</reference>
<dbReference type="AlphaFoldDB" id="A0A5D2W8Q0"/>
<gene>
    <name evidence="1" type="ORF">E1A91_D01G183300v1</name>
</gene>
<organism evidence="1 2">
    <name type="scientific">Gossypium mustelinum</name>
    <name type="common">Cotton</name>
    <name type="synonym">Gossypium caicoense</name>
    <dbReference type="NCBI Taxonomy" id="34275"/>
    <lineage>
        <taxon>Eukaryota</taxon>
        <taxon>Viridiplantae</taxon>
        <taxon>Streptophyta</taxon>
        <taxon>Embryophyta</taxon>
        <taxon>Tracheophyta</taxon>
        <taxon>Spermatophyta</taxon>
        <taxon>Magnoliopsida</taxon>
        <taxon>eudicotyledons</taxon>
        <taxon>Gunneridae</taxon>
        <taxon>Pentapetalae</taxon>
        <taxon>rosids</taxon>
        <taxon>malvids</taxon>
        <taxon>Malvales</taxon>
        <taxon>Malvaceae</taxon>
        <taxon>Malvoideae</taxon>
        <taxon>Gossypium</taxon>
    </lineage>
</organism>
<sequence>MKKSNMRVYKKSLVNIPMYKLSKILNQQSRKLLIPINSMSSSKKLSKIKDETHKLKKLKWQANHRLYLLLEESTSKLQREIVRVLYHRHVHTRHERPEEVDLVDDPNNCKYHRLISHPLNKCFVFKDRIMQLNKERKIEFEEKHKPKQFIQNVDAPKHKPKQFIQNDDALKHELKLFNPNNDAPKHELK</sequence>
<dbReference type="Proteomes" id="UP000323597">
    <property type="component" value="Chromosome D01"/>
</dbReference>
<accession>A0A5D2W8Q0</accession>
<proteinExistence type="predicted"/>
<name>A0A5D2W8Q0_GOSMU</name>
<evidence type="ECO:0000313" key="1">
    <source>
        <dbReference type="EMBL" id="TYI98022.1"/>
    </source>
</evidence>
<evidence type="ECO:0000313" key="2">
    <source>
        <dbReference type="Proteomes" id="UP000323597"/>
    </source>
</evidence>
<dbReference type="EMBL" id="CM017649">
    <property type="protein sequence ID" value="TYI98022.1"/>
    <property type="molecule type" value="Genomic_DNA"/>
</dbReference>
<keyword evidence="2" id="KW-1185">Reference proteome</keyword>